<dbReference type="GO" id="GO:0005886">
    <property type="term" value="C:plasma membrane"/>
    <property type="evidence" value="ECO:0007669"/>
    <property type="project" value="TreeGrafter"/>
</dbReference>
<dbReference type="GO" id="GO:0015250">
    <property type="term" value="F:water channel activity"/>
    <property type="evidence" value="ECO:0007669"/>
    <property type="project" value="TreeGrafter"/>
</dbReference>
<feature type="transmembrane region" description="Helical" evidence="8">
    <location>
        <begin position="58"/>
        <end position="81"/>
    </location>
</feature>
<dbReference type="Pfam" id="PF00230">
    <property type="entry name" value="MIP"/>
    <property type="match status" value="1"/>
</dbReference>
<evidence type="ECO:0000313" key="10">
    <source>
        <dbReference type="Proteomes" id="UP001153678"/>
    </source>
</evidence>
<dbReference type="InterPro" id="IPR023271">
    <property type="entry name" value="Aquaporin-like"/>
</dbReference>
<evidence type="ECO:0000256" key="5">
    <source>
        <dbReference type="ARBA" id="ARBA00022989"/>
    </source>
</evidence>
<dbReference type="Gene3D" id="1.20.1080.10">
    <property type="entry name" value="Glycerol uptake facilitator protein"/>
    <property type="match status" value="1"/>
</dbReference>
<evidence type="ECO:0000256" key="7">
    <source>
        <dbReference type="RuleBase" id="RU000477"/>
    </source>
</evidence>
<feature type="transmembrane region" description="Helical" evidence="8">
    <location>
        <begin position="155"/>
        <end position="175"/>
    </location>
</feature>
<dbReference type="InterPro" id="IPR034294">
    <property type="entry name" value="Aquaporin_transptr"/>
</dbReference>
<evidence type="ECO:0000256" key="1">
    <source>
        <dbReference type="ARBA" id="ARBA00004141"/>
    </source>
</evidence>
<keyword evidence="5 8" id="KW-1133">Transmembrane helix</keyword>
<sequence length="225" mass="23480">MVQKEVIQAIAEFIGTAHFLFMGLGGSDAIAALAGPGSDGVTLLATAFSFGWSLMINVWLWAEVSGGVLNPAITIALVAIGEFETLQGIYYIIAQFAGALVGSLLIQLIQPVPVAAITTLGSGTSVIQGFIMEMITTSILTLAVLVLAIEKQGKFNAAFGIGSSLFISVLVAGPYTGASLNPARTFGPALATGKIYGEIWIYFVGPVLGSLLAVIYYKTSKSVYY</sequence>
<keyword evidence="3 7" id="KW-0813">Transport</keyword>
<dbReference type="SUPFAM" id="SSF81338">
    <property type="entry name" value="Aquaporin-like"/>
    <property type="match status" value="1"/>
</dbReference>
<evidence type="ECO:0000256" key="8">
    <source>
        <dbReference type="SAM" id="Phobius"/>
    </source>
</evidence>
<gene>
    <name evidence="9" type="ORF">FWILDA_LOCUS1464</name>
</gene>
<dbReference type="InterPro" id="IPR000425">
    <property type="entry name" value="MIP"/>
</dbReference>
<evidence type="ECO:0000256" key="3">
    <source>
        <dbReference type="ARBA" id="ARBA00022448"/>
    </source>
</evidence>
<evidence type="ECO:0000313" key="9">
    <source>
        <dbReference type="EMBL" id="CAI2164236.1"/>
    </source>
</evidence>
<evidence type="ECO:0000256" key="4">
    <source>
        <dbReference type="ARBA" id="ARBA00022692"/>
    </source>
</evidence>
<comment type="similarity">
    <text evidence="2 7">Belongs to the MIP/aquaporin (TC 1.A.8) family.</text>
</comment>
<proteinExistence type="inferred from homology"/>
<feature type="transmembrane region" description="Helical" evidence="8">
    <location>
        <begin position="88"/>
        <end position="109"/>
    </location>
</feature>
<protein>
    <submittedName>
        <fullName evidence="9">715_t:CDS:1</fullName>
    </submittedName>
</protein>
<dbReference type="EMBL" id="CAMKVN010000142">
    <property type="protein sequence ID" value="CAI2164236.1"/>
    <property type="molecule type" value="Genomic_DNA"/>
</dbReference>
<dbReference type="PANTHER" id="PTHR19139:SF199">
    <property type="entry name" value="MIP17260P"/>
    <property type="match status" value="1"/>
</dbReference>
<dbReference type="Proteomes" id="UP001153678">
    <property type="component" value="Unassembled WGS sequence"/>
</dbReference>
<feature type="transmembrane region" description="Helical" evidence="8">
    <location>
        <begin position="6"/>
        <end position="24"/>
    </location>
</feature>
<dbReference type="AlphaFoldDB" id="A0A9W4SCU1"/>
<comment type="subcellular location">
    <subcellularLocation>
        <location evidence="1">Membrane</location>
        <topology evidence="1">Multi-pass membrane protein</topology>
    </subcellularLocation>
</comment>
<keyword evidence="6 8" id="KW-0472">Membrane</keyword>
<keyword evidence="10" id="KW-1185">Reference proteome</keyword>
<organism evidence="9 10">
    <name type="scientific">Funneliformis geosporum</name>
    <dbReference type="NCBI Taxonomy" id="1117311"/>
    <lineage>
        <taxon>Eukaryota</taxon>
        <taxon>Fungi</taxon>
        <taxon>Fungi incertae sedis</taxon>
        <taxon>Mucoromycota</taxon>
        <taxon>Glomeromycotina</taxon>
        <taxon>Glomeromycetes</taxon>
        <taxon>Glomerales</taxon>
        <taxon>Glomeraceae</taxon>
        <taxon>Funneliformis</taxon>
    </lineage>
</organism>
<evidence type="ECO:0000256" key="2">
    <source>
        <dbReference type="ARBA" id="ARBA00006175"/>
    </source>
</evidence>
<reference evidence="9" key="1">
    <citation type="submission" date="2022-08" db="EMBL/GenBank/DDBJ databases">
        <authorList>
            <person name="Kallberg Y."/>
            <person name="Tangrot J."/>
            <person name="Rosling A."/>
        </authorList>
    </citation>
    <scope>NUCLEOTIDE SEQUENCE</scope>
    <source>
        <strain evidence="9">Wild A</strain>
    </source>
</reference>
<accession>A0A9W4SCU1</accession>
<dbReference type="OrthoDB" id="3222at2759"/>
<dbReference type="PRINTS" id="PR00783">
    <property type="entry name" value="MINTRINSICP"/>
</dbReference>
<feature type="transmembrane region" description="Helical" evidence="8">
    <location>
        <begin position="129"/>
        <end position="148"/>
    </location>
</feature>
<name>A0A9W4SCU1_9GLOM</name>
<dbReference type="PANTHER" id="PTHR19139">
    <property type="entry name" value="AQUAPORIN TRANSPORTER"/>
    <property type="match status" value="1"/>
</dbReference>
<keyword evidence="4 7" id="KW-0812">Transmembrane</keyword>
<comment type="caution">
    <text evidence="9">The sequence shown here is derived from an EMBL/GenBank/DDBJ whole genome shotgun (WGS) entry which is preliminary data.</text>
</comment>
<evidence type="ECO:0000256" key="6">
    <source>
        <dbReference type="ARBA" id="ARBA00023136"/>
    </source>
</evidence>
<feature type="transmembrane region" description="Helical" evidence="8">
    <location>
        <begin position="195"/>
        <end position="217"/>
    </location>
</feature>